<accession>G2XYJ8</accession>
<dbReference type="HOGENOM" id="CLU_2670776_0_0_1"/>
<reference evidence="2" key="1">
    <citation type="journal article" date="2011" name="PLoS Genet.">
        <title>Genomic analysis of the necrotrophic fungal pathogens Sclerotinia sclerotiorum and Botrytis cinerea.</title>
        <authorList>
            <person name="Amselem J."/>
            <person name="Cuomo C.A."/>
            <person name="van Kan J.A."/>
            <person name="Viaud M."/>
            <person name="Benito E.P."/>
            <person name="Couloux A."/>
            <person name="Coutinho P.M."/>
            <person name="de Vries R.P."/>
            <person name="Dyer P.S."/>
            <person name="Fillinger S."/>
            <person name="Fournier E."/>
            <person name="Gout L."/>
            <person name="Hahn M."/>
            <person name="Kohn L."/>
            <person name="Lapalu N."/>
            <person name="Plummer K.M."/>
            <person name="Pradier J.M."/>
            <person name="Quevillon E."/>
            <person name="Sharon A."/>
            <person name="Simon A."/>
            <person name="ten Have A."/>
            <person name="Tudzynski B."/>
            <person name="Tudzynski P."/>
            <person name="Wincker P."/>
            <person name="Andrew M."/>
            <person name="Anthouard V."/>
            <person name="Beever R.E."/>
            <person name="Beffa R."/>
            <person name="Benoit I."/>
            <person name="Bouzid O."/>
            <person name="Brault B."/>
            <person name="Chen Z."/>
            <person name="Choquer M."/>
            <person name="Collemare J."/>
            <person name="Cotton P."/>
            <person name="Danchin E.G."/>
            <person name="Da Silva C."/>
            <person name="Gautier A."/>
            <person name="Giraud C."/>
            <person name="Giraud T."/>
            <person name="Gonzalez C."/>
            <person name="Grossetete S."/>
            <person name="Guldener U."/>
            <person name="Henrissat B."/>
            <person name="Howlett B.J."/>
            <person name="Kodira C."/>
            <person name="Kretschmer M."/>
            <person name="Lappartient A."/>
            <person name="Leroch M."/>
            <person name="Levis C."/>
            <person name="Mauceli E."/>
            <person name="Neuveglise C."/>
            <person name="Oeser B."/>
            <person name="Pearson M."/>
            <person name="Poulain J."/>
            <person name="Poussereau N."/>
            <person name="Quesneville H."/>
            <person name="Rascle C."/>
            <person name="Schumacher J."/>
            <person name="Segurens B."/>
            <person name="Sexton A."/>
            <person name="Silva E."/>
            <person name="Sirven C."/>
            <person name="Soanes D.M."/>
            <person name="Talbot N.J."/>
            <person name="Templeton M."/>
            <person name="Yandava C."/>
            <person name="Yarden O."/>
            <person name="Zeng Q."/>
            <person name="Rollins J.A."/>
            <person name="Lebrun M.H."/>
            <person name="Dickman M."/>
        </authorList>
    </citation>
    <scope>NUCLEOTIDE SEQUENCE [LARGE SCALE GENOMIC DNA]</scope>
    <source>
        <strain evidence="2">T4</strain>
    </source>
</reference>
<dbReference type="Proteomes" id="UP000008177">
    <property type="component" value="Unplaced contigs"/>
</dbReference>
<dbReference type="InParanoid" id="G2XYJ8"/>
<proteinExistence type="predicted"/>
<protein>
    <submittedName>
        <fullName evidence="1">Uncharacterized protein</fullName>
    </submittedName>
</protein>
<gene>
    <name evidence="1" type="ORF">BofuT4_uP045530.1</name>
</gene>
<organism evidence="1 2">
    <name type="scientific">Botryotinia fuckeliana (strain T4)</name>
    <name type="common">Noble rot fungus</name>
    <name type="synonym">Botrytis cinerea</name>
    <dbReference type="NCBI Taxonomy" id="999810"/>
    <lineage>
        <taxon>Eukaryota</taxon>
        <taxon>Fungi</taxon>
        <taxon>Dikarya</taxon>
        <taxon>Ascomycota</taxon>
        <taxon>Pezizomycotina</taxon>
        <taxon>Leotiomycetes</taxon>
        <taxon>Helotiales</taxon>
        <taxon>Sclerotiniaceae</taxon>
        <taxon>Botrytis</taxon>
    </lineage>
</organism>
<evidence type="ECO:0000313" key="1">
    <source>
        <dbReference type="EMBL" id="CCD45535.1"/>
    </source>
</evidence>
<sequence>MMHAHGNRTCHVILVIQSSVVDDNLQEFSSDYGTWLDCETVGRLIVAGPATYWPKCVSTRDGLSIDAEALVSSTS</sequence>
<evidence type="ECO:0000313" key="2">
    <source>
        <dbReference type="Proteomes" id="UP000008177"/>
    </source>
</evidence>
<dbReference type="AlphaFoldDB" id="G2XYJ8"/>
<name>G2XYJ8_BOTF4</name>
<dbReference type="EMBL" id="FQ790278">
    <property type="protein sequence ID" value="CCD45535.1"/>
    <property type="molecule type" value="Genomic_DNA"/>
</dbReference>